<dbReference type="Gene3D" id="1.10.340.30">
    <property type="entry name" value="Hypothetical protein, domain 2"/>
    <property type="match status" value="1"/>
</dbReference>
<dbReference type="AlphaFoldDB" id="A0A8H3BIR1"/>
<proteinExistence type="predicted"/>
<accession>A0A8H3BIR1</accession>
<reference evidence="1" key="1">
    <citation type="submission" date="2021-01" db="EMBL/GenBank/DDBJ databases">
        <authorList>
            <person name="Kaushik A."/>
        </authorList>
    </citation>
    <scope>NUCLEOTIDE SEQUENCE</scope>
    <source>
        <strain evidence="1">AG1-1B</strain>
    </source>
</reference>
<dbReference type="Proteomes" id="UP000663826">
    <property type="component" value="Unassembled WGS sequence"/>
</dbReference>
<protein>
    <submittedName>
        <fullName evidence="1">Uncharacterized protein</fullName>
    </submittedName>
</protein>
<evidence type="ECO:0000313" key="1">
    <source>
        <dbReference type="EMBL" id="CAE6458021.1"/>
    </source>
</evidence>
<name>A0A8H3BIR1_9AGAM</name>
<gene>
    <name evidence="1" type="ORF">RDB_LOCUS85269</name>
</gene>
<evidence type="ECO:0000313" key="2">
    <source>
        <dbReference type="Proteomes" id="UP000663826"/>
    </source>
</evidence>
<comment type="caution">
    <text evidence="1">The sequence shown here is derived from an EMBL/GenBank/DDBJ whole genome shotgun (WGS) entry which is preliminary data.</text>
</comment>
<sequence length="141" mass="16115">MQFSPPTAKEYRAIQQKTSIAHLPFTGPYAIDSFRIFSPALNGGGAGARVEEQLGRVAQLADLGQRSGVQDDFDETPEWYDPGVLRAIDDEGAEWRNVWPEDKQLRRYLVWRWAIEGVEYDPEAQTRCPADWSYLNRLIRG</sequence>
<dbReference type="EMBL" id="CAJMWQ010001658">
    <property type="protein sequence ID" value="CAE6458021.1"/>
    <property type="molecule type" value="Genomic_DNA"/>
</dbReference>
<organism evidence="1 2">
    <name type="scientific">Rhizoctonia solani</name>
    <dbReference type="NCBI Taxonomy" id="456999"/>
    <lineage>
        <taxon>Eukaryota</taxon>
        <taxon>Fungi</taxon>
        <taxon>Dikarya</taxon>
        <taxon>Basidiomycota</taxon>
        <taxon>Agaricomycotina</taxon>
        <taxon>Agaricomycetes</taxon>
        <taxon>Cantharellales</taxon>
        <taxon>Ceratobasidiaceae</taxon>
        <taxon>Rhizoctonia</taxon>
    </lineage>
</organism>